<dbReference type="AlphaFoldDB" id="A0A8E2EDT1"/>
<evidence type="ECO:0000313" key="3">
    <source>
        <dbReference type="Proteomes" id="UP000250266"/>
    </source>
</evidence>
<evidence type="ECO:0000313" key="2">
    <source>
        <dbReference type="EMBL" id="OCK81941.1"/>
    </source>
</evidence>
<name>A0A8E2EDT1_9PEZI</name>
<dbReference type="Proteomes" id="UP000250266">
    <property type="component" value="Unassembled WGS sequence"/>
</dbReference>
<sequence>MSTSKSTISPPVQHEHNTTTAPSIPPPIPNNTPKPNQAILPNPASLSNSATSRSCHPASLHKCHQPKSLPSRPADPDSKPPGPPSAKIIACGRFNRSENHFLCTDLPGPQPKCLN</sequence>
<feature type="compositionally biased region" description="Polar residues" evidence="1">
    <location>
        <begin position="1"/>
        <end position="10"/>
    </location>
</feature>
<dbReference type="EMBL" id="KV744903">
    <property type="protein sequence ID" value="OCK81941.1"/>
    <property type="molecule type" value="Genomic_DNA"/>
</dbReference>
<gene>
    <name evidence="2" type="ORF">K432DRAFT_236678</name>
</gene>
<keyword evidence="3" id="KW-1185">Reference proteome</keyword>
<organism evidence="2 3">
    <name type="scientific">Lepidopterella palustris CBS 459.81</name>
    <dbReference type="NCBI Taxonomy" id="1314670"/>
    <lineage>
        <taxon>Eukaryota</taxon>
        <taxon>Fungi</taxon>
        <taxon>Dikarya</taxon>
        <taxon>Ascomycota</taxon>
        <taxon>Pezizomycotina</taxon>
        <taxon>Dothideomycetes</taxon>
        <taxon>Pleosporomycetidae</taxon>
        <taxon>Mytilinidiales</taxon>
        <taxon>Argynnaceae</taxon>
        <taxon>Lepidopterella</taxon>
    </lineage>
</organism>
<feature type="compositionally biased region" description="Polar residues" evidence="1">
    <location>
        <begin position="44"/>
        <end position="54"/>
    </location>
</feature>
<proteinExistence type="predicted"/>
<reference evidence="2 3" key="1">
    <citation type="journal article" date="2016" name="Nat. Commun.">
        <title>Ectomycorrhizal ecology is imprinted in the genome of the dominant symbiotic fungus Cenococcum geophilum.</title>
        <authorList>
            <consortium name="DOE Joint Genome Institute"/>
            <person name="Peter M."/>
            <person name="Kohler A."/>
            <person name="Ohm R.A."/>
            <person name="Kuo A."/>
            <person name="Krutzmann J."/>
            <person name="Morin E."/>
            <person name="Arend M."/>
            <person name="Barry K.W."/>
            <person name="Binder M."/>
            <person name="Choi C."/>
            <person name="Clum A."/>
            <person name="Copeland A."/>
            <person name="Grisel N."/>
            <person name="Haridas S."/>
            <person name="Kipfer T."/>
            <person name="LaButti K."/>
            <person name="Lindquist E."/>
            <person name="Lipzen A."/>
            <person name="Maire R."/>
            <person name="Meier B."/>
            <person name="Mihaltcheva S."/>
            <person name="Molinier V."/>
            <person name="Murat C."/>
            <person name="Poggeler S."/>
            <person name="Quandt C.A."/>
            <person name="Sperisen C."/>
            <person name="Tritt A."/>
            <person name="Tisserant E."/>
            <person name="Crous P.W."/>
            <person name="Henrissat B."/>
            <person name="Nehls U."/>
            <person name="Egli S."/>
            <person name="Spatafora J.W."/>
            <person name="Grigoriev I.V."/>
            <person name="Martin F.M."/>
        </authorList>
    </citation>
    <scope>NUCLEOTIDE SEQUENCE [LARGE SCALE GENOMIC DNA]</scope>
    <source>
        <strain evidence="2 3">CBS 459.81</strain>
    </source>
</reference>
<feature type="region of interest" description="Disordered" evidence="1">
    <location>
        <begin position="1"/>
        <end position="89"/>
    </location>
</feature>
<protein>
    <submittedName>
        <fullName evidence="2">Uncharacterized protein</fullName>
    </submittedName>
</protein>
<evidence type="ECO:0000256" key="1">
    <source>
        <dbReference type="SAM" id="MobiDB-lite"/>
    </source>
</evidence>
<feature type="compositionally biased region" description="Pro residues" evidence="1">
    <location>
        <begin position="23"/>
        <end position="32"/>
    </location>
</feature>
<accession>A0A8E2EDT1</accession>